<comment type="similarity">
    <text evidence="1">Belongs to the P-Pant transferase superfamily. Gsp/Sfp/HetI/AcpT family.</text>
</comment>
<dbReference type="Gene3D" id="3.90.470.20">
    <property type="entry name" value="4'-phosphopantetheinyl transferase domain"/>
    <property type="match status" value="2"/>
</dbReference>
<feature type="domain" description="4'-phosphopantetheinyl transferase" evidence="3">
    <location>
        <begin position="105"/>
        <end position="190"/>
    </location>
</feature>
<name>A0A512T4Z8_9MICO</name>
<evidence type="ECO:0000313" key="5">
    <source>
        <dbReference type="Proteomes" id="UP000321793"/>
    </source>
</evidence>
<organism evidence="4 5">
    <name type="scientific">Knoellia locipacati</name>
    <dbReference type="NCBI Taxonomy" id="882824"/>
    <lineage>
        <taxon>Bacteria</taxon>
        <taxon>Bacillati</taxon>
        <taxon>Actinomycetota</taxon>
        <taxon>Actinomycetes</taxon>
        <taxon>Micrococcales</taxon>
        <taxon>Intrasporangiaceae</taxon>
        <taxon>Knoellia</taxon>
    </lineage>
</organism>
<dbReference type="InterPro" id="IPR050559">
    <property type="entry name" value="P-Pant_transferase_sf"/>
</dbReference>
<dbReference type="GO" id="GO:0008897">
    <property type="term" value="F:holo-[acyl-carrier-protein] synthase activity"/>
    <property type="evidence" value="ECO:0007669"/>
    <property type="project" value="InterPro"/>
</dbReference>
<dbReference type="GO" id="GO:0019878">
    <property type="term" value="P:lysine biosynthetic process via aminoadipic acid"/>
    <property type="evidence" value="ECO:0007669"/>
    <property type="project" value="TreeGrafter"/>
</dbReference>
<dbReference type="Pfam" id="PF01648">
    <property type="entry name" value="ACPS"/>
    <property type="match status" value="1"/>
</dbReference>
<evidence type="ECO:0000256" key="1">
    <source>
        <dbReference type="ARBA" id="ARBA00010990"/>
    </source>
</evidence>
<proteinExistence type="inferred from homology"/>
<dbReference type="OrthoDB" id="190168at2"/>
<evidence type="ECO:0000313" key="4">
    <source>
        <dbReference type="EMBL" id="GEQ15294.1"/>
    </source>
</evidence>
<dbReference type="PANTHER" id="PTHR12215:SF10">
    <property type="entry name" value="L-AMINOADIPATE-SEMIALDEHYDE DEHYDROGENASE-PHOSPHOPANTETHEINYL TRANSFERASE"/>
    <property type="match status" value="1"/>
</dbReference>
<dbReference type="SUPFAM" id="SSF56214">
    <property type="entry name" value="4'-phosphopantetheinyl transferase"/>
    <property type="match status" value="2"/>
</dbReference>
<dbReference type="AlphaFoldDB" id="A0A512T4Z8"/>
<evidence type="ECO:0000256" key="2">
    <source>
        <dbReference type="ARBA" id="ARBA00022679"/>
    </source>
</evidence>
<sequence length="225" mass="24442">MSVVIRTTEVSDDPRLRDLLDAGELERVQRRPNPVPFITAHALLRRLVADETGVDPRRLEFEKRCATCGTDRHGKPHVTGMRDLHVSVSYGEHMAVAVVTRMGEVGVDVEDLESADFDGFGSVTLDESEAVHLEGLTGDALLAARARMWSRKEAILKATGHGLVVDPSQVVVSSPDAPAALLEWKAAEHPPGPTQVSDIDVGREDHRAAVAVLTSHPMSIRVQRG</sequence>
<gene>
    <name evidence="4" type="ORF">KLO01_33410</name>
</gene>
<dbReference type="InterPro" id="IPR008278">
    <property type="entry name" value="4-PPantetheinyl_Trfase_dom"/>
</dbReference>
<dbReference type="GO" id="GO:0000287">
    <property type="term" value="F:magnesium ion binding"/>
    <property type="evidence" value="ECO:0007669"/>
    <property type="project" value="InterPro"/>
</dbReference>
<reference evidence="4 5" key="1">
    <citation type="submission" date="2019-07" db="EMBL/GenBank/DDBJ databases">
        <title>Whole genome shotgun sequence of Knoellia locipacati NBRC 109775.</title>
        <authorList>
            <person name="Hosoyama A."/>
            <person name="Uohara A."/>
            <person name="Ohji S."/>
            <person name="Ichikawa N."/>
        </authorList>
    </citation>
    <scope>NUCLEOTIDE SEQUENCE [LARGE SCALE GENOMIC DNA]</scope>
    <source>
        <strain evidence="4 5">NBRC 109775</strain>
    </source>
</reference>
<dbReference type="PANTHER" id="PTHR12215">
    <property type="entry name" value="PHOSPHOPANTETHEINE TRANSFERASE"/>
    <property type="match status" value="1"/>
</dbReference>
<evidence type="ECO:0000259" key="3">
    <source>
        <dbReference type="Pfam" id="PF01648"/>
    </source>
</evidence>
<dbReference type="EMBL" id="BKBA01000015">
    <property type="protein sequence ID" value="GEQ15294.1"/>
    <property type="molecule type" value="Genomic_DNA"/>
</dbReference>
<accession>A0A512T4Z8</accession>
<comment type="caution">
    <text evidence="4">The sequence shown here is derived from an EMBL/GenBank/DDBJ whole genome shotgun (WGS) entry which is preliminary data.</text>
</comment>
<dbReference type="InterPro" id="IPR037143">
    <property type="entry name" value="4-PPantetheinyl_Trfase_dom_sf"/>
</dbReference>
<dbReference type="GO" id="GO:0005829">
    <property type="term" value="C:cytosol"/>
    <property type="evidence" value="ECO:0007669"/>
    <property type="project" value="TreeGrafter"/>
</dbReference>
<dbReference type="Proteomes" id="UP000321793">
    <property type="component" value="Unassembled WGS sequence"/>
</dbReference>
<keyword evidence="5" id="KW-1185">Reference proteome</keyword>
<keyword evidence="2 4" id="KW-0808">Transferase</keyword>
<protein>
    <submittedName>
        <fullName evidence="4">4'-phosphopantetheinyl transferase</fullName>
    </submittedName>
</protein>
<dbReference type="RefSeq" id="WP_147067250.1">
    <property type="nucleotide sequence ID" value="NZ_BAABDN010000003.1"/>
</dbReference>